<reference evidence="2 3" key="1">
    <citation type="submission" date="2018-11" db="EMBL/GenBank/DDBJ databases">
        <title>Complete genome sequence of Leptospira kmetyi isolate LS 001/16 from soil sample associated with a leptospirosis patient in Kelantan.</title>
        <authorList>
            <person name="Muhammad Yusoff F."/>
            <person name="Muhammad Yusoff S."/>
            <person name="Ahmad M.N."/>
            <person name="Yusof N.Y."/>
            <person name="Aziah I."/>
        </authorList>
    </citation>
    <scope>NUCLEOTIDE SEQUENCE [LARGE SCALE GENOMIC DNA]</scope>
    <source>
        <strain evidence="2 3">LS 001/16</strain>
    </source>
</reference>
<protein>
    <submittedName>
        <fullName evidence="2">Uncharacterized protein</fullName>
    </submittedName>
</protein>
<evidence type="ECO:0000313" key="2">
    <source>
        <dbReference type="EMBL" id="AYV57256.1"/>
    </source>
</evidence>
<feature type="compositionally biased region" description="Basic residues" evidence="1">
    <location>
        <begin position="125"/>
        <end position="137"/>
    </location>
</feature>
<dbReference type="KEGG" id="lkm:EFP84_18205"/>
<dbReference type="EMBL" id="CP033614">
    <property type="protein sequence ID" value="AYV57256.1"/>
    <property type="molecule type" value="Genomic_DNA"/>
</dbReference>
<dbReference type="AlphaFoldDB" id="A0AAD0UQG8"/>
<name>A0AAD0UQG8_9LEPT</name>
<gene>
    <name evidence="2" type="ORF">EFP84_18205</name>
</gene>
<proteinExistence type="predicted"/>
<sequence>MEIPRSAAFIFAFLTMNPVFLKSFSLLYSRIINMAFFKHFSHILNLFQISDLSSKSKRCEDTVRGFENEKRKDENEVRFPIELQKRLEWERGEEFEGREIFRKETGTDGAKCRKRKETEKAEKIKRIRKSKRHERAN</sequence>
<evidence type="ECO:0000256" key="1">
    <source>
        <dbReference type="SAM" id="MobiDB-lite"/>
    </source>
</evidence>
<dbReference type="Proteomes" id="UP000276407">
    <property type="component" value="Chromosome 1"/>
</dbReference>
<feature type="region of interest" description="Disordered" evidence="1">
    <location>
        <begin position="105"/>
        <end position="137"/>
    </location>
</feature>
<evidence type="ECO:0000313" key="3">
    <source>
        <dbReference type="Proteomes" id="UP000276407"/>
    </source>
</evidence>
<accession>A0AAD0UQG8</accession>
<organism evidence="2 3">
    <name type="scientific">Leptospira kmetyi</name>
    <dbReference type="NCBI Taxonomy" id="408139"/>
    <lineage>
        <taxon>Bacteria</taxon>
        <taxon>Pseudomonadati</taxon>
        <taxon>Spirochaetota</taxon>
        <taxon>Spirochaetia</taxon>
        <taxon>Leptospirales</taxon>
        <taxon>Leptospiraceae</taxon>
        <taxon>Leptospira</taxon>
    </lineage>
</organism>